<feature type="chain" id="PRO_5010179495" evidence="8">
    <location>
        <begin position="27"/>
        <end position="1137"/>
    </location>
</feature>
<dbReference type="Pfam" id="PF13715">
    <property type="entry name" value="CarbopepD_reg_2"/>
    <property type="match status" value="1"/>
</dbReference>
<dbReference type="EMBL" id="FNDO01000035">
    <property type="protein sequence ID" value="SDI27238.1"/>
    <property type="molecule type" value="Genomic_DNA"/>
</dbReference>
<keyword evidence="4 7" id="KW-0812">Transmembrane</keyword>
<dbReference type="Pfam" id="PF07715">
    <property type="entry name" value="Plug"/>
    <property type="match status" value="1"/>
</dbReference>
<dbReference type="SUPFAM" id="SSF56935">
    <property type="entry name" value="Porins"/>
    <property type="match status" value="1"/>
</dbReference>
<evidence type="ECO:0000313" key="11">
    <source>
        <dbReference type="Proteomes" id="UP000181870"/>
    </source>
</evidence>
<dbReference type="InterPro" id="IPR037066">
    <property type="entry name" value="Plug_dom_sf"/>
</dbReference>
<keyword evidence="8" id="KW-0732">Signal</keyword>
<gene>
    <name evidence="10" type="ORF">SAMN05192582_103511</name>
</gene>
<dbReference type="InterPro" id="IPR012910">
    <property type="entry name" value="Plug_dom"/>
</dbReference>
<dbReference type="InterPro" id="IPR036942">
    <property type="entry name" value="Beta-barrel_TonB_sf"/>
</dbReference>
<evidence type="ECO:0000256" key="1">
    <source>
        <dbReference type="ARBA" id="ARBA00004571"/>
    </source>
</evidence>
<dbReference type="InterPro" id="IPR023996">
    <property type="entry name" value="TonB-dep_OMP_SusC/RagA"/>
</dbReference>
<keyword evidence="5 7" id="KW-0472">Membrane</keyword>
<evidence type="ECO:0000256" key="2">
    <source>
        <dbReference type="ARBA" id="ARBA00022448"/>
    </source>
</evidence>
<evidence type="ECO:0000259" key="9">
    <source>
        <dbReference type="Pfam" id="PF07715"/>
    </source>
</evidence>
<reference evidence="10 11" key="1">
    <citation type="submission" date="2016-10" db="EMBL/GenBank/DDBJ databases">
        <authorList>
            <person name="de Groot N.N."/>
        </authorList>
    </citation>
    <scope>NUCLEOTIDE SEQUENCE [LARGE SCALE GENOMIC DNA]</scope>
    <source>
        <strain evidence="10 11">NLAE-zl-C57</strain>
    </source>
</reference>
<dbReference type="PROSITE" id="PS52016">
    <property type="entry name" value="TONB_DEPENDENT_REC_3"/>
    <property type="match status" value="1"/>
</dbReference>
<dbReference type="NCBIfam" id="TIGR04057">
    <property type="entry name" value="SusC_RagA_signa"/>
    <property type="match status" value="1"/>
</dbReference>
<name>A0A1G8J7J0_BACOV</name>
<sequence>MNRHSFLRKQTVLTLLMFFSSLSLLAQNKQISIHVENASLKEVFQEIEKQTEYRFSYLKHLIDTRKDITMSKDRVSVNQVLDIAFRGRNLSYDIISPKSIVIVEKKQPAKQGTVSRKITGLVVDNAGEPIIGATVLVAGTSNGALSALDGTWSLSVTDTDRELNVSYVGYVSRNIAIGAKSNFKVILSEDVATLDEVVVVGYGVQKKSVMTAAISSVKGEQLSVVAPTRMDNALKGMVSGVSITSSSGQPGDGTRIRIRGTGTINDSDPLYIVDGMPVTGGIEYINPADIESIEVLKDAASAAIYGSRGANGVILVSTKKGSEGRVTVSYDFSYGIQSPWRKLEMLNATEYATLINEMNMNDGKQPTYDNPLSLGKGTNWQNEIFSNNAPIVNHQLSVSGGNNRINYYFSAGYLYQEGIIGGNLNHSNYERITLRSNNNYVLFDAEESRNWLKSLKMGTNISYSHDLSRSITSNGERGTVLGSALALSPIMNVYASDPEELLASHPNAVTDAHGRPFAIAGDEFAMMPNPVALLHQPIDANKSDKIVANIFAELELYKNLKFKSSFSGDLSFYTNDGYILPYYLNSNKQNESSSVWSTLSRGFSWQVENTLSYKFSVDNKHNISLLLGQSASSYNDQYVSGTSYQIRDASQPWIDATDQDAKMRSADGSISPYSRLASYFARIGYDFDERYMLEFTIRRDGSSNFSPENKWANFPSVSAGWNITNEAFMNNRPDFLTSLKLRASWGRNGNQNIRSFGYTSMMKGGADYLLGVDGSTAIVPGSVPQGYANSALKWEESEQTDIGIDMRMFNGRLGVTLDWYNKRTNGMLMEMALPGYIGNERPIGNVGDMENRGFEFDITFKTKISNVALNIGFNGSYNRNKLVKLGNETGTQNYDEILGTLGVVSRAENGKPFPFFYGWKTAGIFQTEEQVNSYVNSKGELLQPNAVPGDVIFVDVNRDGIVDDGDRTKLGKGMPDWNFGFNVGMEWKGLDVNALFHATVGNDIYDATRRADYPMVNMPRYMLDRWCGPNSSNHLPRLTSQANGGPNQNWRSSDLFVHDGSFLRLRSIQVGYTLPKELTSKLFMNRLRVYLGAENLFTLTRYHGFDPEISSGGTSLGIDKGVYPQPRTFTIGANVTF</sequence>
<dbReference type="SUPFAM" id="SSF49464">
    <property type="entry name" value="Carboxypeptidase regulatory domain-like"/>
    <property type="match status" value="1"/>
</dbReference>
<dbReference type="InterPro" id="IPR039426">
    <property type="entry name" value="TonB-dep_rcpt-like"/>
</dbReference>
<accession>A0A1G8J7J0</accession>
<dbReference type="NCBIfam" id="TIGR04056">
    <property type="entry name" value="OMP_RagA_SusC"/>
    <property type="match status" value="1"/>
</dbReference>
<evidence type="ECO:0000256" key="8">
    <source>
        <dbReference type="SAM" id="SignalP"/>
    </source>
</evidence>
<feature type="signal peptide" evidence="8">
    <location>
        <begin position="1"/>
        <end position="26"/>
    </location>
</feature>
<dbReference type="InterPro" id="IPR008969">
    <property type="entry name" value="CarboxyPept-like_regulatory"/>
</dbReference>
<dbReference type="InterPro" id="IPR023997">
    <property type="entry name" value="TonB-dep_OMP_SusC/RagA_CS"/>
</dbReference>
<dbReference type="RefSeq" id="WP_256337170.1">
    <property type="nucleotide sequence ID" value="NZ_FNDO01000035.1"/>
</dbReference>
<dbReference type="AlphaFoldDB" id="A0A1G8J7J0"/>
<comment type="subcellular location">
    <subcellularLocation>
        <location evidence="1 7">Cell outer membrane</location>
        <topology evidence="1 7">Multi-pass membrane protein</topology>
    </subcellularLocation>
</comment>
<protein>
    <submittedName>
        <fullName evidence="10">TonB-linked outer membrane protein, SusC/RagA family</fullName>
    </submittedName>
</protein>
<feature type="domain" description="TonB-dependent receptor plug" evidence="9">
    <location>
        <begin position="210"/>
        <end position="313"/>
    </location>
</feature>
<evidence type="ECO:0000313" key="10">
    <source>
        <dbReference type="EMBL" id="SDI27238.1"/>
    </source>
</evidence>
<keyword evidence="2 7" id="KW-0813">Transport</keyword>
<keyword evidence="6 7" id="KW-0998">Cell outer membrane</keyword>
<evidence type="ECO:0000256" key="4">
    <source>
        <dbReference type="ARBA" id="ARBA00022692"/>
    </source>
</evidence>
<organism evidence="10 11">
    <name type="scientific">Bacteroides ovatus</name>
    <dbReference type="NCBI Taxonomy" id="28116"/>
    <lineage>
        <taxon>Bacteria</taxon>
        <taxon>Pseudomonadati</taxon>
        <taxon>Bacteroidota</taxon>
        <taxon>Bacteroidia</taxon>
        <taxon>Bacteroidales</taxon>
        <taxon>Bacteroidaceae</taxon>
        <taxon>Bacteroides</taxon>
    </lineage>
</organism>
<dbReference type="Gene3D" id="2.170.130.10">
    <property type="entry name" value="TonB-dependent receptor, plug domain"/>
    <property type="match status" value="1"/>
</dbReference>
<keyword evidence="3 7" id="KW-1134">Transmembrane beta strand</keyword>
<dbReference type="Gene3D" id="2.60.40.1120">
    <property type="entry name" value="Carboxypeptidase-like, regulatory domain"/>
    <property type="match status" value="1"/>
</dbReference>
<dbReference type="GO" id="GO:0009279">
    <property type="term" value="C:cell outer membrane"/>
    <property type="evidence" value="ECO:0007669"/>
    <property type="project" value="UniProtKB-SubCell"/>
</dbReference>
<comment type="similarity">
    <text evidence="7">Belongs to the TonB-dependent receptor family.</text>
</comment>
<evidence type="ECO:0000256" key="5">
    <source>
        <dbReference type="ARBA" id="ARBA00023136"/>
    </source>
</evidence>
<evidence type="ECO:0000256" key="7">
    <source>
        <dbReference type="PROSITE-ProRule" id="PRU01360"/>
    </source>
</evidence>
<dbReference type="Proteomes" id="UP000181870">
    <property type="component" value="Unassembled WGS sequence"/>
</dbReference>
<evidence type="ECO:0000256" key="3">
    <source>
        <dbReference type="ARBA" id="ARBA00022452"/>
    </source>
</evidence>
<evidence type="ECO:0000256" key="6">
    <source>
        <dbReference type="ARBA" id="ARBA00023237"/>
    </source>
</evidence>
<proteinExistence type="inferred from homology"/>
<dbReference type="Gene3D" id="2.40.170.20">
    <property type="entry name" value="TonB-dependent receptor, beta-barrel domain"/>
    <property type="match status" value="1"/>
</dbReference>